<feature type="compositionally biased region" description="Basic and acidic residues" evidence="2">
    <location>
        <begin position="730"/>
        <end position="739"/>
    </location>
</feature>
<feature type="region of interest" description="Disordered" evidence="2">
    <location>
        <begin position="1"/>
        <end position="65"/>
    </location>
</feature>
<feature type="compositionally biased region" description="Basic and acidic residues" evidence="2">
    <location>
        <begin position="1020"/>
        <end position="1034"/>
    </location>
</feature>
<evidence type="ECO:0000256" key="1">
    <source>
        <dbReference type="SAM" id="Coils"/>
    </source>
</evidence>
<feature type="compositionally biased region" description="Basic and acidic residues" evidence="2">
    <location>
        <begin position="1279"/>
        <end position="1290"/>
    </location>
</feature>
<dbReference type="PANTHER" id="PTHR42180:SF4">
    <property type="entry name" value="CALPONIN-HOMOLOGY (CH) DOMAIN-CONTAINING PROTEIN"/>
    <property type="match status" value="1"/>
</dbReference>
<proteinExistence type="predicted"/>
<feature type="compositionally biased region" description="Basic and acidic residues" evidence="2">
    <location>
        <begin position="992"/>
        <end position="1004"/>
    </location>
</feature>
<feature type="compositionally biased region" description="Basic and acidic residues" evidence="2">
    <location>
        <begin position="1133"/>
        <end position="1150"/>
    </location>
</feature>
<dbReference type="PROSITE" id="PS51257">
    <property type="entry name" value="PROKAR_LIPOPROTEIN"/>
    <property type="match status" value="1"/>
</dbReference>
<feature type="compositionally biased region" description="Basic and acidic residues" evidence="2">
    <location>
        <begin position="401"/>
        <end position="412"/>
    </location>
</feature>
<feature type="compositionally biased region" description="Basic and acidic residues" evidence="2">
    <location>
        <begin position="668"/>
        <end position="681"/>
    </location>
</feature>
<feature type="compositionally biased region" description="Basic and acidic residues" evidence="2">
    <location>
        <begin position="1470"/>
        <end position="1481"/>
    </location>
</feature>
<feature type="region of interest" description="Disordered" evidence="2">
    <location>
        <begin position="91"/>
        <end position="135"/>
    </location>
</feature>
<evidence type="ECO:0000313" key="3">
    <source>
        <dbReference type="EMBL" id="KFG59417.1"/>
    </source>
</evidence>
<dbReference type="EMBL" id="AFYV02002207">
    <property type="protein sequence ID" value="KFG59417.1"/>
    <property type="molecule type" value="Genomic_DNA"/>
</dbReference>
<dbReference type="Proteomes" id="UP000028834">
    <property type="component" value="Unassembled WGS sequence"/>
</dbReference>
<feature type="compositionally biased region" description="Low complexity" evidence="2">
    <location>
        <begin position="16"/>
        <end position="41"/>
    </location>
</feature>
<feature type="coiled-coil region" evidence="1">
    <location>
        <begin position="922"/>
        <end position="982"/>
    </location>
</feature>
<feature type="compositionally biased region" description="Basic and acidic residues" evidence="2">
    <location>
        <begin position="1301"/>
        <end position="1310"/>
    </location>
</feature>
<feature type="region of interest" description="Disordered" evidence="2">
    <location>
        <begin position="1121"/>
        <end position="1150"/>
    </location>
</feature>
<evidence type="ECO:0000256" key="2">
    <source>
        <dbReference type="SAM" id="MobiDB-lite"/>
    </source>
</evidence>
<reference evidence="3 4" key="1">
    <citation type="submission" date="2014-05" db="EMBL/GenBank/DDBJ databases">
        <authorList>
            <person name="Sibley D."/>
            <person name="Venepally P."/>
            <person name="Karamycheva S."/>
            <person name="Hadjithomas M."/>
            <person name="Khan A."/>
            <person name="Brunk B."/>
            <person name="Roos D."/>
            <person name="Caler E."/>
            <person name="Lorenzi H."/>
        </authorList>
    </citation>
    <scope>NUCLEOTIDE SEQUENCE [LARGE SCALE GENOMIC DNA]</scope>
    <source>
        <strain evidence="3 4">RUB</strain>
    </source>
</reference>
<feature type="coiled-coil region" evidence="1">
    <location>
        <begin position="1325"/>
        <end position="1376"/>
    </location>
</feature>
<feature type="compositionally biased region" description="Low complexity" evidence="2">
    <location>
        <begin position="692"/>
        <end position="704"/>
    </location>
</feature>
<feature type="compositionally biased region" description="Basic and acidic residues" evidence="2">
    <location>
        <begin position="330"/>
        <end position="363"/>
    </location>
</feature>
<organism evidence="3 4">
    <name type="scientific">Toxoplasma gondii RUB</name>
    <dbReference type="NCBI Taxonomy" id="935652"/>
    <lineage>
        <taxon>Eukaryota</taxon>
        <taxon>Sar</taxon>
        <taxon>Alveolata</taxon>
        <taxon>Apicomplexa</taxon>
        <taxon>Conoidasida</taxon>
        <taxon>Coccidia</taxon>
        <taxon>Eucoccidiorida</taxon>
        <taxon>Eimeriorina</taxon>
        <taxon>Sarcocystidae</taxon>
        <taxon>Toxoplasma</taxon>
    </lineage>
</organism>
<dbReference type="SUPFAM" id="SSF47576">
    <property type="entry name" value="Calponin-homology domain, CH-domain"/>
    <property type="match status" value="1"/>
</dbReference>
<feature type="region of interest" description="Disordered" evidence="2">
    <location>
        <begin position="388"/>
        <end position="450"/>
    </location>
</feature>
<feature type="region of interest" description="Disordered" evidence="2">
    <location>
        <begin position="1277"/>
        <end position="1311"/>
    </location>
</feature>
<dbReference type="InterPro" id="IPR036872">
    <property type="entry name" value="CH_dom_sf"/>
</dbReference>
<dbReference type="PANTHER" id="PTHR42180">
    <property type="entry name" value="HOMOLOGY DOMAIN-CONTAINING PROTEIN,PUTATIVE-RELATED"/>
    <property type="match status" value="1"/>
</dbReference>
<dbReference type="OrthoDB" id="332605at2759"/>
<keyword evidence="1" id="KW-0175">Coiled coil</keyword>
<evidence type="ECO:0000313" key="4">
    <source>
        <dbReference type="Proteomes" id="UP000028834"/>
    </source>
</evidence>
<feature type="compositionally biased region" description="Polar residues" evidence="2">
    <location>
        <begin position="787"/>
        <end position="800"/>
    </location>
</feature>
<feature type="non-terminal residue" evidence="3">
    <location>
        <position position="1676"/>
    </location>
</feature>
<dbReference type="VEuPathDB" id="ToxoDB:TGRUB_293170A"/>
<sequence>MARNPSRTGGLRSAAHRSPSPSSVPASSSCFSGSSHSSKASVLRSNTPRTLKVPGGSPDFLAAESEAGLPPLQEFAQLFRDSSSVSREKLKSSLARAEETTPLTLPDRKETLGTGEVPPVRLAERERDRPDSRVDASLPQIGKKEVLAWAEEVTGRENVSFATLKEGGLLLELFALVWPRLVEKHHTLFLESKLASSSPSVFFYPFPQTSSEEKHNWCLIQKVLKDANIPLDFFNRDRIANECVTACYQALVVLFFLYTLAKDHACEFVMALPVDDCVTRFMSSEEPLACLIEAGSVVLTSPRSRDAEPSSTGEKELRSTSKSPALRRSAIREEVELETDARGSREKGEEPREHREIARERNAFRGPGPALNTEKSLREWRAFKEAKAPRRTLSGVASADRGGKTEEDERQQMKIRYQSEVSPCRSRRRESRAESCEALHEADSADEKAVPLLEFLKETSRRTLDETLASSELFAVPPRRAVRRSISSSTPLASRRSHVSLDAVEEEGDSTEGCNLRRGTSLSQGRGSGVFEEAKETEETRGRRLCGSPPLPLAASQEERTRKGQQRRARCLSATASRSEDDLDSERRGRHSSSVDDALNVSAAKVSRRTLQKNSLLPQTELFFRATRTNAGPADEDSSSSSLASPSNAHAFSSAAARESSRGAQSEAPRKQKQERGEKPASRRAVGRRSQRSNFDSCDSSSVSDEGEHEAPSREPSEKTYRRSGFYSLHWKEGDGSEKRFRRSSSSPFLTPRETSKSTKPCSSCSASCCSFFGDEKASRASKHLQTRPSARGSQASHSPSCCPLSPRISSPHEPEATATDEEPSNSTFSTSKDSNANASVSNIADSTVTRFPRSTDLPLEACLSVPLERVDWGADRSPASASSFRVKGEKLLQALRFQVSLLASQLSHSEEELRVLRRQGDTLLQREKEEREMEIQRLREKHAVEILELKAAHAAALQKERRRMENRLEQLEDDVAMDVEVIASQGMGAEARQKPGEKDEGSRRQTQQRPSETNGAPRESTRKNPAAEDKASRVAEVPLSDSAKEEGSNTLALEKVQQLQALMTERIACRDQTLKETQAAMHDLQRDCRALRLASERRWIHWRKVSKFREALLFLLSPGASSASSLSSNGELNRETRPTSERSGEAEELHREARMADGKEAARLLFPTGSSGLKTVEELQCGLAHSDMAENMQALYRSFTSDLVQALQLSLGWSFGPASDAGGGGARAAETPSTDLEKALLVSLAQGLSLLHLERMQRKQREFELLRKVHLATVAEGEASRKEADERRRLGVSGGAGDAETPRGRRDSQGELLAELVGGNVEKEMALEEELKRAKIQNARLQRTNEYLRKKANHILQWKEQNAAFEAECAAAEAAWQRERHRNRESLKDATVFREEPEREKSGSTVATAAEEEFAEGDAREVERRLPSKEGASRLRVKASSKLPSQGADEAAKDSAQGEPGKAACDSPAENRDSKEECTAHAFPEKRPLRFWIPRLLVEAAEEEEATERDATLLQLLETLGDCEAESPTGRTTTRDSEDLLGEKKLVISPETKSRLLRLFWQMLADFYRYRTQLGESRRQLLRLQDAVETAEAEKELAERRGREDLQAVHASMREEIDQERSKFYRIVGRHRVLLQVTEEQLAARQREERLLQDELAGLTSLLHEAQHKKFAAIL</sequence>
<feature type="compositionally biased region" description="Basic and acidic residues" evidence="2">
    <location>
        <begin position="709"/>
        <end position="721"/>
    </location>
</feature>
<feature type="region of interest" description="Disordered" evidence="2">
    <location>
        <begin position="1379"/>
        <end position="1481"/>
    </location>
</feature>
<feature type="compositionally biased region" description="Basic and acidic residues" evidence="2">
    <location>
        <begin position="1418"/>
        <end position="1434"/>
    </location>
</feature>
<feature type="compositionally biased region" description="Basic and acidic residues" evidence="2">
    <location>
        <begin position="303"/>
        <end position="319"/>
    </location>
</feature>
<feature type="region of interest" description="Disordered" evidence="2">
    <location>
        <begin position="302"/>
        <end position="375"/>
    </location>
</feature>
<protein>
    <submittedName>
        <fullName evidence="3">Uncharacterized protein</fullName>
    </submittedName>
</protein>
<feature type="compositionally biased region" description="Polar residues" evidence="2">
    <location>
        <begin position="825"/>
        <end position="838"/>
    </location>
</feature>
<feature type="coiled-coil region" evidence="1">
    <location>
        <begin position="1575"/>
        <end position="1656"/>
    </location>
</feature>
<feature type="compositionally biased region" description="Polar residues" evidence="2">
    <location>
        <begin position="1005"/>
        <end position="1015"/>
    </location>
</feature>
<feature type="compositionally biased region" description="Basic and acidic residues" evidence="2">
    <location>
        <begin position="1379"/>
        <end position="1403"/>
    </location>
</feature>
<name>A0A086LRZ9_TOXGO</name>
<feature type="region of interest" description="Disordered" evidence="2">
    <location>
        <begin position="986"/>
        <end position="1049"/>
    </location>
</feature>
<accession>A0A086LRZ9</accession>
<feature type="compositionally biased region" description="Basic and acidic residues" evidence="2">
    <location>
        <begin position="122"/>
        <end position="134"/>
    </location>
</feature>
<comment type="caution">
    <text evidence="3">The sequence shown here is derived from an EMBL/GenBank/DDBJ whole genome shotgun (WGS) entry which is preliminary data.</text>
</comment>
<feature type="region of interest" description="Disordered" evidence="2">
    <location>
        <begin position="780"/>
        <end position="838"/>
    </location>
</feature>
<feature type="compositionally biased region" description="Low complexity" evidence="2">
    <location>
        <begin position="639"/>
        <end position="667"/>
    </location>
</feature>
<gene>
    <name evidence="3" type="ORF">TGRUB_293170A</name>
</gene>
<feature type="compositionally biased region" description="Basic and acidic residues" evidence="2">
    <location>
        <begin position="431"/>
        <end position="450"/>
    </location>
</feature>
<feature type="compositionally biased region" description="Basic and acidic residues" evidence="2">
    <location>
        <begin position="532"/>
        <end position="542"/>
    </location>
</feature>
<feature type="region of interest" description="Disordered" evidence="2">
    <location>
        <begin position="468"/>
        <end position="766"/>
    </location>
</feature>